<dbReference type="CDD" id="cd01647">
    <property type="entry name" value="RT_LTR"/>
    <property type="match status" value="1"/>
</dbReference>
<reference evidence="3" key="1">
    <citation type="submission" date="2019-12" db="UniProtKB">
        <authorList>
            <consortium name="WormBaseParasite"/>
        </authorList>
    </citation>
    <scope>IDENTIFICATION</scope>
</reference>
<dbReference type="WBParaSite" id="TMUE_1000005901.1">
    <property type="protein sequence ID" value="TMUE_1000005901.1"/>
    <property type="gene ID" value="WBGene00299380"/>
</dbReference>
<evidence type="ECO:0000313" key="2">
    <source>
        <dbReference type="Proteomes" id="UP000046395"/>
    </source>
</evidence>
<accession>A0A5S6QEU5</accession>
<dbReference type="Pfam" id="PF00078">
    <property type="entry name" value="RVT_1"/>
    <property type="match status" value="1"/>
</dbReference>
<dbReference type="Gene3D" id="3.30.70.270">
    <property type="match status" value="2"/>
</dbReference>
<evidence type="ECO:0000313" key="3">
    <source>
        <dbReference type="WBParaSite" id="TMUE_1000005901.1"/>
    </source>
</evidence>
<keyword evidence="2" id="KW-1185">Reference proteome</keyword>
<dbReference type="InterPro" id="IPR043128">
    <property type="entry name" value="Rev_trsase/Diguanyl_cyclase"/>
</dbReference>
<dbReference type="InterPro" id="IPR043502">
    <property type="entry name" value="DNA/RNA_pol_sf"/>
</dbReference>
<dbReference type="Gene3D" id="3.10.10.10">
    <property type="entry name" value="HIV Type 1 Reverse Transcriptase, subunit A, domain 1"/>
    <property type="match status" value="1"/>
</dbReference>
<name>A0A5S6QEU5_TRIMR</name>
<feature type="domain" description="Reverse transcriptase" evidence="1">
    <location>
        <begin position="440"/>
        <end position="554"/>
    </location>
</feature>
<evidence type="ECO:0000259" key="1">
    <source>
        <dbReference type="Pfam" id="PF00078"/>
    </source>
</evidence>
<dbReference type="SUPFAM" id="SSF56672">
    <property type="entry name" value="DNA/RNA polymerases"/>
    <property type="match status" value="1"/>
</dbReference>
<proteinExistence type="predicted"/>
<protein>
    <submittedName>
        <fullName evidence="3">Reverse transcriptase domain-containing protein</fullName>
    </submittedName>
</protein>
<dbReference type="PANTHER" id="PTHR37984:SF5">
    <property type="entry name" value="PROTEIN NYNRIN-LIKE"/>
    <property type="match status" value="1"/>
</dbReference>
<dbReference type="STRING" id="70415.A0A5S6QEU5"/>
<sequence>MCENLLYDAVVSCQETIFRKILAKLPAQCFRTVKRLVLQQPLAMGCFDQLKVCFRDRLSLTPSERLRKLEQLPPSIGDMKSSQLYGQLKQLYPNDVDREIVREIFLPTPFTVLCREWLKDHKLAQVAYMADAHFPLQYEYTASTVTAESPLDDVPVPSSMTSWSQQLYVHRGNSQVPRVCDGTLPRSKLTKDLLAASALDTSLTDGAIFINDSGSEVSIPPGQSSRSPLHGASKLKAANGTTIDVFETERYEILDIGLGRTYSFKFVVAAVPNAILGADFLRHHGLIPDLKSARLCDGVTFLKTICSHCCRKAAARLVHVKFEHNSNVPIDGPSFQQVRNLPIFRSLADTPGEFPAVTTPRIDHCIQARGSPVYACPRRLMPAKLDAAETELDELVLRGILIQSQSPWASLIHLVPKDKGNCYRMVGCYERLNAITLPDSKIDLTSAFAQIRVSPQDQQKTAIATPFGLYEYMRMPFRLHNADQIFQRLMDSVFQGLPMVFVYIDDILVLSRSTQEHRADLQAVFKRLQKYRLTVRPDKCVFGKPQIQFLGFHLSDSGLTPLPDKVNDLTNLPPPRNVPDCRRFLGMLNYYHRFIPNFASALLPLHQFANQPKRQPFQWIPAHDAAFQEAKRRLPKQQR</sequence>
<dbReference type="InterPro" id="IPR000477">
    <property type="entry name" value="RT_dom"/>
</dbReference>
<dbReference type="AlphaFoldDB" id="A0A5S6QEU5"/>
<dbReference type="FunFam" id="3.30.70.270:FF:000003">
    <property type="entry name" value="Transposon Ty3-G Gag-Pol polyprotein"/>
    <property type="match status" value="1"/>
</dbReference>
<dbReference type="PANTHER" id="PTHR37984">
    <property type="entry name" value="PROTEIN CBG26694"/>
    <property type="match status" value="1"/>
</dbReference>
<dbReference type="InterPro" id="IPR050951">
    <property type="entry name" value="Retrovirus_Pol_polyprotein"/>
</dbReference>
<dbReference type="Proteomes" id="UP000046395">
    <property type="component" value="Unassembled WGS sequence"/>
</dbReference>
<organism evidence="2 3">
    <name type="scientific">Trichuris muris</name>
    <name type="common">Mouse whipworm</name>
    <dbReference type="NCBI Taxonomy" id="70415"/>
    <lineage>
        <taxon>Eukaryota</taxon>
        <taxon>Metazoa</taxon>
        <taxon>Ecdysozoa</taxon>
        <taxon>Nematoda</taxon>
        <taxon>Enoplea</taxon>
        <taxon>Dorylaimia</taxon>
        <taxon>Trichinellida</taxon>
        <taxon>Trichuridae</taxon>
        <taxon>Trichuris</taxon>
    </lineage>
</organism>